<evidence type="ECO:0000259" key="2">
    <source>
        <dbReference type="SMART" id="SM00535"/>
    </source>
</evidence>
<reference evidence="3" key="1">
    <citation type="submission" date="2013-07" db="EMBL/GenBank/DDBJ databases">
        <title>The Genome Sequence of Cryptococcus pinus CBS10737.</title>
        <authorList>
            <consortium name="The Broad Institute Genome Sequencing Platform"/>
            <person name="Cuomo C."/>
            <person name="Litvintseva A."/>
            <person name="Chen Y."/>
            <person name="Heitman J."/>
            <person name="Sun S."/>
            <person name="Springer D."/>
            <person name="Dromer F."/>
            <person name="Young S.K."/>
            <person name="Zeng Q."/>
            <person name="Gargeya S."/>
            <person name="Fitzgerald M."/>
            <person name="Abouelleil A."/>
            <person name="Alvarado L."/>
            <person name="Berlin A.M."/>
            <person name="Chapman S.B."/>
            <person name="Dewar J."/>
            <person name="Goldberg J."/>
            <person name="Griggs A."/>
            <person name="Gujja S."/>
            <person name="Hansen M."/>
            <person name="Howarth C."/>
            <person name="Imamovic A."/>
            <person name="Larimer J."/>
            <person name="McCowan C."/>
            <person name="Murphy C."/>
            <person name="Pearson M."/>
            <person name="Priest M."/>
            <person name="Roberts A."/>
            <person name="Saif S."/>
            <person name="Shea T."/>
            <person name="Sykes S."/>
            <person name="Wortman J."/>
            <person name="Nusbaum C."/>
            <person name="Birren B."/>
        </authorList>
    </citation>
    <scope>NUCLEOTIDE SEQUENCE [LARGE SCALE GENOMIC DNA]</scope>
    <source>
        <strain evidence="3">CBS 10737</strain>
    </source>
</reference>
<feature type="domain" description="RNase III" evidence="2">
    <location>
        <begin position="131"/>
        <end position="292"/>
    </location>
</feature>
<dbReference type="GO" id="GO:0003735">
    <property type="term" value="F:structural constituent of ribosome"/>
    <property type="evidence" value="ECO:0007669"/>
    <property type="project" value="InterPro"/>
</dbReference>
<protein>
    <recommendedName>
        <fullName evidence="2">RNase III domain-containing protein</fullName>
    </recommendedName>
</protein>
<dbReference type="PANTHER" id="PTHR28160">
    <property type="entry name" value="54S RIBOSOMAL PROTEIN L15, MITOCHONDRIAL"/>
    <property type="match status" value="1"/>
</dbReference>
<name>A0A1B9HXJ7_9TREE</name>
<dbReference type="OrthoDB" id="2281895at2759"/>
<dbReference type="InterPro" id="IPR040030">
    <property type="entry name" value="Ribosomal_mL57"/>
</dbReference>
<reference evidence="4" key="2">
    <citation type="submission" date="2013-07" db="EMBL/GenBank/DDBJ databases">
        <authorList>
            <consortium name="The Broad Institute Genome Sequencing Platform"/>
            <person name="Cuomo C."/>
            <person name="Litvintseva A."/>
            <person name="Chen Y."/>
            <person name="Heitman J."/>
            <person name="Sun S."/>
            <person name="Springer D."/>
            <person name="Dromer F."/>
            <person name="Young S.K."/>
            <person name="Zeng Q."/>
            <person name="Gargeya S."/>
            <person name="Fitzgerald M."/>
            <person name="Abouelleil A."/>
            <person name="Alvarado L."/>
            <person name="Berlin A.M."/>
            <person name="Chapman S.B."/>
            <person name="Dewar J."/>
            <person name="Goldberg J."/>
            <person name="Griggs A."/>
            <person name="Gujja S."/>
            <person name="Hansen M."/>
            <person name="Howarth C."/>
            <person name="Imamovic A."/>
            <person name="Larimer J."/>
            <person name="McCowan C."/>
            <person name="Murphy C."/>
            <person name="Pearson M."/>
            <person name="Priest M."/>
            <person name="Roberts A."/>
            <person name="Saif S."/>
            <person name="Shea T."/>
            <person name="Sykes S."/>
            <person name="Wortman J."/>
            <person name="Nusbaum C."/>
            <person name="Birren B."/>
        </authorList>
    </citation>
    <scope>NUCLEOTIDE SEQUENCE</scope>
    <source>
        <strain evidence="4">CBS 10737</strain>
    </source>
</reference>
<dbReference type="InterPro" id="IPR036389">
    <property type="entry name" value="RNase_III_sf"/>
</dbReference>
<dbReference type="PANTHER" id="PTHR28160:SF1">
    <property type="entry name" value="LARGE RIBOSOMAL SUBUNIT PROTEIN ML57"/>
    <property type="match status" value="1"/>
</dbReference>
<dbReference type="GO" id="GO:0005762">
    <property type="term" value="C:mitochondrial large ribosomal subunit"/>
    <property type="evidence" value="ECO:0007669"/>
    <property type="project" value="InterPro"/>
</dbReference>
<feature type="compositionally biased region" description="Polar residues" evidence="1">
    <location>
        <begin position="10"/>
        <end position="25"/>
    </location>
</feature>
<dbReference type="Pfam" id="PF14622">
    <property type="entry name" value="Ribonucleas_3_3"/>
    <property type="match status" value="1"/>
</dbReference>
<feature type="region of interest" description="Disordered" evidence="1">
    <location>
        <begin position="52"/>
        <end position="104"/>
    </location>
</feature>
<reference evidence="3" key="3">
    <citation type="submission" date="2016-07" db="EMBL/GenBank/DDBJ databases">
        <title>Evolution of pathogenesis and genome organization in the Tremellales.</title>
        <authorList>
            <person name="Cuomo C."/>
            <person name="Litvintseva A."/>
            <person name="Heitman J."/>
            <person name="Chen Y."/>
            <person name="Sun S."/>
            <person name="Springer D."/>
            <person name="Dromer F."/>
            <person name="Young S."/>
            <person name="Zeng Q."/>
            <person name="Chapman S."/>
            <person name="Gujja S."/>
            <person name="Saif S."/>
            <person name="Birren B."/>
        </authorList>
    </citation>
    <scope>NUCLEOTIDE SEQUENCE</scope>
    <source>
        <strain evidence="3">CBS 10737</strain>
    </source>
</reference>
<evidence type="ECO:0000313" key="4">
    <source>
        <dbReference type="EMBL" id="WWC73558.1"/>
    </source>
</evidence>
<dbReference type="RefSeq" id="XP_019009211.1">
    <property type="nucleotide sequence ID" value="XM_019157571.1"/>
</dbReference>
<dbReference type="GO" id="GO:0006396">
    <property type="term" value="P:RNA processing"/>
    <property type="evidence" value="ECO:0007669"/>
    <property type="project" value="InterPro"/>
</dbReference>
<accession>A0A1B9HXJ7</accession>
<evidence type="ECO:0000256" key="1">
    <source>
        <dbReference type="SAM" id="MobiDB-lite"/>
    </source>
</evidence>
<dbReference type="SMART" id="SM00535">
    <property type="entry name" value="RIBOc"/>
    <property type="match status" value="1"/>
</dbReference>
<feature type="region of interest" description="Disordered" evidence="1">
    <location>
        <begin position="1"/>
        <end position="29"/>
    </location>
</feature>
<feature type="compositionally biased region" description="Low complexity" evidence="1">
    <location>
        <begin position="52"/>
        <end position="82"/>
    </location>
</feature>
<sequence>MAFASSSSSVIRSAQQLVRPTSSARSLARGKIAVRQVVRPYSAAAAAAAYSESSSSQSFSPQPSSSSSSSTSSSFQSTSNSQGRRTKYNPSKYDKSINENKNENNITGEEAQIFLTNLLGLKKNEKEFSKELSLQIITHKSFRYSNSIRHSNSDNENDFNISNEPHNSRLSFIGRRAIQTYFSIFIHDFFNSVKNEPLSLNGIDFLKGLNLEDRLDNLRDTRNLGRLVAPNWKIEKIIRWDKNETSRESGNLKILGMTIESILGGIFNEFGSPAAQRTFHLMILPFYIKQLKDPRLIERVLNLKDQIENSGKGILRI</sequence>
<evidence type="ECO:0000313" key="5">
    <source>
        <dbReference type="Proteomes" id="UP000094020"/>
    </source>
</evidence>
<evidence type="ECO:0000313" key="3">
    <source>
        <dbReference type="EMBL" id="OCF47992.1"/>
    </source>
</evidence>
<dbReference type="GO" id="GO:0004525">
    <property type="term" value="F:ribonuclease III activity"/>
    <property type="evidence" value="ECO:0007669"/>
    <property type="project" value="InterPro"/>
</dbReference>
<dbReference type="GeneID" id="30174227"/>
<dbReference type="EMBL" id="KI894014">
    <property type="protein sequence ID" value="OCF47992.1"/>
    <property type="molecule type" value="Genomic_DNA"/>
</dbReference>
<dbReference type="SUPFAM" id="SSF69065">
    <property type="entry name" value="RNase III domain-like"/>
    <property type="match status" value="1"/>
</dbReference>
<gene>
    <name evidence="3" type="ORF">I206_05858</name>
    <name evidence="4" type="ORF">I206_107530</name>
</gene>
<dbReference type="InterPro" id="IPR000999">
    <property type="entry name" value="RNase_III_dom"/>
</dbReference>
<organism evidence="3">
    <name type="scientific">Kwoniella pini CBS 10737</name>
    <dbReference type="NCBI Taxonomy" id="1296096"/>
    <lineage>
        <taxon>Eukaryota</taxon>
        <taxon>Fungi</taxon>
        <taxon>Dikarya</taxon>
        <taxon>Basidiomycota</taxon>
        <taxon>Agaricomycotina</taxon>
        <taxon>Tremellomycetes</taxon>
        <taxon>Tremellales</taxon>
        <taxon>Cryptococcaceae</taxon>
        <taxon>Kwoniella</taxon>
    </lineage>
</organism>
<dbReference type="GO" id="GO:0032543">
    <property type="term" value="P:mitochondrial translation"/>
    <property type="evidence" value="ECO:0007669"/>
    <property type="project" value="InterPro"/>
</dbReference>
<keyword evidence="5" id="KW-1185">Reference proteome</keyword>
<dbReference type="KEGG" id="kpin:30174227"/>
<proteinExistence type="predicted"/>
<dbReference type="AlphaFoldDB" id="A0A1B9HXJ7"/>
<dbReference type="Proteomes" id="UP000094020">
    <property type="component" value="Chromosome 11"/>
</dbReference>
<dbReference type="EMBL" id="CP144529">
    <property type="protein sequence ID" value="WWC73558.1"/>
    <property type="molecule type" value="Genomic_DNA"/>
</dbReference>
<dbReference type="Gene3D" id="1.10.1520.10">
    <property type="entry name" value="Ribonuclease III domain"/>
    <property type="match status" value="1"/>
</dbReference>
<feature type="compositionally biased region" description="Basic and acidic residues" evidence="1">
    <location>
        <begin position="92"/>
        <end position="102"/>
    </location>
</feature>
<reference evidence="4" key="4">
    <citation type="submission" date="2024-02" db="EMBL/GenBank/DDBJ databases">
        <title>Comparative genomics of Cryptococcus and Kwoniella reveals pathogenesis evolution and contrasting modes of karyotype evolution via chromosome fusion or intercentromeric recombination.</title>
        <authorList>
            <person name="Coelho M.A."/>
            <person name="David-Palma M."/>
            <person name="Shea T."/>
            <person name="Bowers K."/>
            <person name="McGinley-Smith S."/>
            <person name="Mohammad A.W."/>
            <person name="Gnirke A."/>
            <person name="Yurkov A.M."/>
            <person name="Nowrousian M."/>
            <person name="Sun S."/>
            <person name="Cuomo C.A."/>
            <person name="Heitman J."/>
        </authorList>
    </citation>
    <scope>NUCLEOTIDE SEQUENCE</scope>
    <source>
        <strain evidence="4">CBS 10737</strain>
    </source>
</reference>